<name>A0A9X1QPM4_9SPHN</name>
<dbReference type="Proteomes" id="UP001139410">
    <property type="component" value="Unassembled WGS sequence"/>
</dbReference>
<evidence type="ECO:0000313" key="1">
    <source>
        <dbReference type="EMBL" id="MCF2515967.1"/>
    </source>
</evidence>
<dbReference type="RefSeq" id="WP_235068691.1">
    <property type="nucleotide sequence ID" value="NZ_JAKFGM010000004.1"/>
</dbReference>
<dbReference type="AlphaFoldDB" id="A0A9X1QPM4"/>
<evidence type="ECO:0000313" key="2">
    <source>
        <dbReference type="Proteomes" id="UP001139410"/>
    </source>
</evidence>
<protein>
    <submittedName>
        <fullName evidence="1">Uncharacterized protein</fullName>
    </submittedName>
</protein>
<organism evidence="1 2">
    <name type="scientific">Sphingomonas cremea</name>
    <dbReference type="NCBI Taxonomy" id="2904799"/>
    <lineage>
        <taxon>Bacteria</taxon>
        <taxon>Pseudomonadati</taxon>
        <taxon>Pseudomonadota</taxon>
        <taxon>Alphaproteobacteria</taxon>
        <taxon>Sphingomonadales</taxon>
        <taxon>Sphingomonadaceae</taxon>
        <taxon>Sphingomonas</taxon>
    </lineage>
</organism>
<keyword evidence="2" id="KW-1185">Reference proteome</keyword>
<dbReference type="EMBL" id="JAKFGM010000004">
    <property type="protein sequence ID" value="MCF2515967.1"/>
    <property type="molecule type" value="Genomic_DNA"/>
</dbReference>
<comment type="caution">
    <text evidence="1">The sequence shown here is derived from an EMBL/GenBank/DDBJ whole genome shotgun (WGS) entry which is preliminary data.</text>
</comment>
<proteinExistence type="predicted"/>
<sequence>MDRHTTPLDLLLAAELDHARDLLVMMGDELAMSPEIVAEHGMALQAVDIVGQMLGHIANVVRAQDRGEAIDRIGMCELRTKLGAA</sequence>
<reference evidence="1" key="1">
    <citation type="submission" date="2022-01" db="EMBL/GenBank/DDBJ databases">
        <authorList>
            <person name="Jo J.-H."/>
            <person name="Im W.-T."/>
        </authorList>
    </citation>
    <scope>NUCLEOTIDE SEQUENCE</scope>
    <source>
        <strain evidence="1">G124</strain>
    </source>
</reference>
<accession>A0A9X1QPM4</accession>
<gene>
    <name evidence="1" type="ORF">LVY65_12965</name>
</gene>